<evidence type="ECO:0000313" key="5">
    <source>
        <dbReference type="EMBL" id="NKY27714.1"/>
    </source>
</evidence>
<comment type="caution">
    <text evidence="5">The sequence shown here is derived from an EMBL/GenBank/DDBJ whole genome shotgun (WGS) entry which is preliminary data.</text>
</comment>
<comment type="similarity">
    <text evidence="1">Belongs to the leucine-binding protein family.</text>
</comment>
<dbReference type="InterPro" id="IPR028082">
    <property type="entry name" value="Peripla_BP_I"/>
</dbReference>
<sequence>MPLHRNLRRLLRLVAAPLALGLVLTGGCSASESAAAPGVTREACPHAIHRDKGCIYLGVLSDLNNGPFAPLGKSLQDGQLAFWNEVNKQGGIGGYEIDIATYTRDTAYDPRRHVAEFENIAPHVLALAMSFGTAQTLAVLGEMDDADLVTGAGTLWSGWQYRSTDRDLVLDDGFSYCTEAVLGLDWFAQNHYQPRTLGVVAYRGNYGGDYASGALKWALDNGATITARVDTGPNPEVGNQDYPVAEIMADPPDVVLLATGPAEAAEIVGKLAKSGYTGRFLGSTPTWNSALLKTPAAPALMSLYNYTSPFDGWDGMSLGAQRARNAAPSEPTNFGYNLGWAISYPLKALLTKAAETGGLDRPTLRKTLAGLTVDSEGMAAQQVYGRDEPDVAAQRAVVNVPDPSTSLGSRTVVADYRSPTLKRISLREPCTR</sequence>
<dbReference type="AlphaFoldDB" id="A0A7X6R3Q6"/>
<dbReference type="Gene3D" id="3.40.50.2300">
    <property type="match status" value="2"/>
</dbReference>
<dbReference type="Pfam" id="PF13458">
    <property type="entry name" value="Peripla_BP_6"/>
    <property type="match status" value="1"/>
</dbReference>
<feature type="signal peptide" evidence="3">
    <location>
        <begin position="1"/>
        <end position="30"/>
    </location>
</feature>
<feature type="domain" description="Leucine-binding protein" evidence="4">
    <location>
        <begin position="55"/>
        <end position="379"/>
    </location>
</feature>
<evidence type="ECO:0000259" key="4">
    <source>
        <dbReference type="Pfam" id="PF13458"/>
    </source>
</evidence>
<evidence type="ECO:0000256" key="3">
    <source>
        <dbReference type="SAM" id="SignalP"/>
    </source>
</evidence>
<dbReference type="EMBL" id="JAAXOS010000007">
    <property type="protein sequence ID" value="NKY27714.1"/>
    <property type="molecule type" value="Genomic_DNA"/>
</dbReference>
<keyword evidence="2 3" id="KW-0732">Signal</keyword>
<evidence type="ECO:0000256" key="2">
    <source>
        <dbReference type="ARBA" id="ARBA00022729"/>
    </source>
</evidence>
<dbReference type="RefSeq" id="WP_062969388.1">
    <property type="nucleotide sequence ID" value="NZ_JAAXOS010000007.1"/>
</dbReference>
<dbReference type="PANTHER" id="PTHR47235:SF1">
    <property type="entry name" value="BLR6548 PROTEIN"/>
    <property type="match status" value="1"/>
</dbReference>
<protein>
    <submittedName>
        <fullName evidence="5">Amino acid ABC transporter substrate-binding protein</fullName>
    </submittedName>
</protein>
<dbReference type="PANTHER" id="PTHR47235">
    <property type="entry name" value="BLR6548 PROTEIN"/>
    <property type="match status" value="1"/>
</dbReference>
<evidence type="ECO:0000256" key="1">
    <source>
        <dbReference type="ARBA" id="ARBA00010062"/>
    </source>
</evidence>
<dbReference type="SUPFAM" id="SSF53822">
    <property type="entry name" value="Periplasmic binding protein-like I"/>
    <property type="match status" value="1"/>
</dbReference>
<dbReference type="PROSITE" id="PS51257">
    <property type="entry name" value="PROKAR_LIPOPROTEIN"/>
    <property type="match status" value="1"/>
</dbReference>
<evidence type="ECO:0000313" key="6">
    <source>
        <dbReference type="Proteomes" id="UP000540698"/>
    </source>
</evidence>
<organism evidence="5 6">
    <name type="scientific">Nocardia gamkensis</name>
    <dbReference type="NCBI Taxonomy" id="352869"/>
    <lineage>
        <taxon>Bacteria</taxon>
        <taxon>Bacillati</taxon>
        <taxon>Actinomycetota</taxon>
        <taxon>Actinomycetes</taxon>
        <taxon>Mycobacteriales</taxon>
        <taxon>Nocardiaceae</taxon>
        <taxon>Nocardia</taxon>
    </lineage>
</organism>
<dbReference type="Proteomes" id="UP000540698">
    <property type="component" value="Unassembled WGS sequence"/>
</dbReference>
<proteinExistence type="inferred from homology"/>
<keyword evidence="6" id="KW-1185">Reference proteome</keyword>
<gene>
    <name evidence="5" type="ORF">HGB38_15970</name>
</gene>
<name>A0A7X6R3Q6_9NOCA</name>
<feature type="chain" id="PRO_5038569746" evidence="3">
    <location>
        <begin position="31"/>
        <end position="432"/>
    </location>
</feature>
<dbReference type="InterPro" id="IPR028081">
    <property type="entry name" value="Leu-bd"/>
</dbReference>
<reference evidence="5 6" key="1">
    <citation type="submission" date="2020-04" db="EMBL/GenBank/DDBJ databases">
        <title>MicrobeNet Type strains.</title>
        <authorList>
            <person name="Nicholson A.C."/>
        </authorList>
    </citation>
    <scope>NUCLEOTIDE SEQUENCE [LARGE SCALE GENOMIC DNA]</scope>
    <source>
        <strain evidence="5 6">DSM 44956</strain>
    </source>
</reference>
<accession>A0A7X6R3Q6</accession>